<evidence type="ECO:0000313" key="3">
    <source>
        <dbReference type="EMBL" id="RFZ85576.1"/>
    </source>
</evidence>
<name>A0A3E2NX30_9SPHI</name>
<keyword evidence="2" id="KW-0238">DNA-binding</keyword>
<dbReference type="OrthoDB" id="765973at2"/>
<dbReference type="RefSeq" id="WP_117382473.1">
    <property type="nucleotide sequence ID" value="NZ_QWDE01000001.1"/>
</dbReference>
<sequence>MGEFDNREREEVYSKKVRAGKRTYFFDVKATRSNDYYVTITESKKRLEDGVFIKHKIFLYKEDFEKFAEGLKHTVDYIKDHQEVVEKRYEFSEASEVSKADEDFSFEI</sequence>
<dbReference type="InterPro" id="IPR006628">
    <property type="entry name" value="PUR-bd_fam"/>
</dbReference>
<evidence type="ECO:0000256" key="1">
    <source>
        <dbReference type="ARBA" id="ARBA00009251"/>
    </source>
</evidence>
<dbReference type="AlphaFoldDB" id="A0A3E2NX30"/>
<dbReference type="EMBL" id="QWDE01000001">
    <property type="protein sequence ID" value="RFZ85576.1"/>
    <property type="molecule type" value="Genomic_DNA"/>
</dbReference>
<accession>A0A3E2NX30</accession>
<dbReference type="GO" id="GO:0000977">
    <property type="term" value="F:RNA polymerase II transcription regulatory region sequence-specific DNA binding"/>
    <property type="evidence" value="ECO:0007669"/>
    <property type="project" value="InterPro"/>
</dbReference>
<protein>
    <submittedName>
        <fullName evidence="3">DUF3276 family protein</fullName>
    </submittedName>
</protein>
<dbReference type="Gene3D" id="3.10.450.700">
    <property type="match status" value="1"/>
</dbReference>
<keyword evidence="4" id="KW-1185">Reference proteome</keyword>
<evidence type="ECO:0000313" key="4">
    <source>
        <dbReference type="Proteomes" id="UP000260823"/>
    </source>
</evidence>
<comment type="similarity">
    <text evidence="1">Belongs to the PUR DNA-binding protein family.</text>
</comment>
<dbReference type="Pfam" id="PF11680">
    <property type="entry name" value="DUF3276"/>
    <property type="match status" value="1"/>
</dbReference>
<evidence type="ECO:0000256" key="2">
    <source>
        <dbReference type="ARBA" id="ARBA00023125"/>
    </source>
</evidence>
<comment type="caution">
    <text evidence="3">The sequence shown here is derived from an EMBL/GenBank/DDBJ whole genome shotgun (WGS) entry which is preliminary data.</text>
</comment>
<dbReference type="GO" id="GO:0032422">
    <property type="term" value="F:purine-rich negative regulatory element binding"/>
    <property type="evidence" value="ECO:0007669"/>
    <property type="project" value="InterPro"/>
</dbReference>
<dbReference type="Proteomes" id="UP000260823">
    <property type="component" value="Unassembled WGS sequence"/>
</dbReference>
<proteinExistence type="inferred from homology"/>
<gene>
    <name evidence="3" type="ORF">DYU05_08255</name>
</gene>
<reference evidence="3 4" key="1">
    <citation type="submission" date="2018-08" db="EMBL/GenBank/DDBJ databases">
        <title>Mucilaginibacter terrae sp. nov., isolated from manganese diggings.</title>
        <authorList>
            <person name="Huang Y."/>
            <person name="Zhou Z."/>
        </authorList>
    </citation>
    <scope>NUCLEOTIDE SEQUENCE [LARGE SCALE GENOMIC DNA]</scope>
    <source>
        <strain evidence="3 4">ZH6</strain>
    </source>
</reference>
<organism evidence="3 4">
    <name type="scientific">Mucilaginibacter terrenus</name>
    <dbReference type="NCBI Taxonomy" id="2482727"/>
    <lineage>
        <taxon>Bacteria</taxon>
        <taxon>Pseudomonadati</taxon>
        <taxon>Bacteroidota</taxon>
        <taxon>Sphingobacteriia</taxon>
        <taxon>Sphingobacteriales</taxon>
        <taxon>Sphingobacteriaceae</taxon>
        <taxon>Mucilaginibacter</taxon>
    </lineage>
</organism>
<dbReference type="SMART" id="SM00712">
    <property type="entry name" value="PUR"/>
    <property type="match status" value="1"/>
</dbReference>